<feature type="domain" description="Ferric siderophore reductase C-terminal" evidence="1">
    <location>
        <begin position="196"/>
        <end position="214"/>
    </location>
</feature>
<evidence type="ECO:0000313" key="2">
    <source>
        <dbReference type="EMBL" id="WXG67369.1"/>
    </source>
</evidence>
<accession>A0ABZ2PES0</accession>
<proteinExistence type="predicted"/>
<dbReference type="RefSeq" id="WP_338886866.1">
    <property type="nucleotide sequence ID" value="NZ_CP147846.1"/>
</dbReference>
<protein>
    <submittedName>
        <fullName evidence="2">(2Fe-2S)-binding protein</fullName>
    </submittedName>
</protein>
<name>A0ABZ2PES0_9NOCA</name>
<dbReference type="EMBL" id="CP147846">
    <property type="protein sequence ID" value="WXG67369.1"/>
    <property type="molecule type" value="Genomic_DNA"/>
</dbReference>
<gene>
    <name evidence="2" type="ORF">WDS16_19235</name>
</gene>
<evidence type="ECO:0000259" key="1">
    <source>
        <dbReference type="Pfam" id="PF11575"/>
    </source>
</evidence>
<reference evidence="2 3" key="1">
    <citation type="submission" date="2024-03" db="EMBL/GenBank/DDBJ databases">
        <title>Natural products discovery in diverse microorganisms through a two-stage MS feature dereplication strategy.</title>
        <authorList>
            <person name="Zhang R."/>
        </authorList>
    </citation>
    <scope>NUCLEOTIDE SEQUENCE [LARGE SCALE GENOMIC DNA]</scope>
    <source>
        <strain evidence="2 3">18930</strain>
    </source>
</reference>
<dbReference type="Pfam" id="PF11575">
    <property type="entry name" value="FhuF_C"/>
    <property type="match status" value="1"/>
</dbReference>
<organism evidence="2 3">
    <name type="scientific">Rhodococcus sovatensis</name>
    <dbReference type="NCBI Taxonomy" id="1805840"/>
    <lineage>
        <taxon>Bacteria</taxon>
        <taxon>Bacillati</taxon>
        <taxon>Actinomycetota</taxon>
        <taxon>Actinomycetes</taxon>
        <taxon>Mycobacteriales</taxon>
        <taxon>Nocardiaceae</taxon>
        <taxon>Rhodococcus</taxon>
    </lineage>
</organism>
<dbReference type="InterPro" id="IPR024726">
    <property type="entry name" value="FhuF_C"/>
</dbReference>
<keyword evidence="3" id="KW-1185">Reference proteome</keyword>
<evidence type="ECO:0000313" key="3">
    <source>
        <dbReference type="Proteomes" id="UP001432000"/>
    </source>
</evidence>
<sequence>MTIYAEAAKRVPGLEEYLQGPFDLPSSSMLDPDWMRARVVETGRRWNCADARVNGTLWWYSASSTLAFVAVATVMVTGEAADPSLEGARCFLRSNGYLGGVMTDRTIDAELMPEKLNSAFTGIIGALSAASGARSRALWAIGGDSIANRSLDVGAALGDRSLGSAFAEQLVERMTAPLPAPRFVDVGGRRFTRRCSCCLLYLTEGADKCTSCPRRSPSDRLRGLEAAARY</sequence>
<dbReference type="Proteomes" id="UP001432000">
    <property type="component" value="Chromosome"/>
</dbReference>